<reference evidence="1 2" key="1">
    <citation type="submission" date="2017-04" db="EMBL/GenBank/DDBJ databases">
        <authorList>
            <person name="Afonso C.L."/>
            <person name="Miller P.J."/>
            <person name="Scott M.A."/>
            <person name="Spackman E."/>
            <person name="Goraichik I."/>
            <person name="Dimitrov K.M."/>
            <person name="Suarez D.L."/>
            <person name="Swayne D.E."/>
        </authorList>
    </citation>
    <scope>NUCLEOTIDE SEQUENCE [LARGE SCALE GENOMIC DNA]</scope>
    <source>
        <strain evidence="1 2">DSM 5090</strain>
    </source>
</reference>
<accession>A0A1W1Y890</accession>
<dbReference type="OrthoDB" id="1684071at2"/>
<dbReference type="Proteomes" id="UP000192738">
    <property type="component" value="Unassembled WGS sequence"/>
</dbReference>
<name>A0A1W1Y890_9FIRM</name>
<dbReference type="EMBL" id="FWXI01000001">
    <property type="protein sequence ID" value="SMC32041.1"/>
    <property type="molecule type" value="Genomic_DNA"/>
</dbReference>
<evidence type="ECO:0000313" key="2">
    <source>
        <dbReference type="Proteomes" id="UP000192738"/>
    </source>
</evidence>
<dbReference type="STRING" id="112901.SAMN04488500_10168"/>
<dbReference type="RefSeq" id="WP_084573605.1">
    <property type="nucleotide sequence ID" value="NZ_CP155572.1"/>
</dbReference>
<gene>
    <name evidence="1" type="ORF">SAMN04488500_10168</name>
</gene>
<dbReference type="AlphaFoldDB" id="A0A1W1Y890"/>
<organism evidence="1 2">
    <name type="scientific">Sporomusa malonica</name>
    <dbReference type="NCBI Taxonomy" id="112901"/>
    <lineage>
        <taxon>Bacteria</taxon>
        <taxon>Bacillati</taxon>
        <taxon>Bacillota</taxon>
        <taxon>Negativicutes</taxon>
        <taxon>Selenomonadales</taxon>
        <taxon>Sporomusaceae</taxon>
        <taxon>Sporomusa</taxon>
    </lineage>
</organism>
<proteinExistence type="predicted"/>
<evidence type="ECO:0000313" key="1">
    <source>
        <dbReference type="EMBL" id="SMC32041.1"/>
    </source>
</evidence>
<keyword evidence="2" id="KW-1185">Reference proteome</keyword>
<protein>
    <submittedName>
        <fullName evidence="1">Uncharacterized protein</fullName>
    </submittedName>
</protein>
<sequence>MNSEATVYSQSRYIIFRNNITTLEAERLLRELVMSIGRELAYNEVILGHIKVLAKLLQPVAEHFLFLSLTRLDQIDVVPSECWPKEGDVIIDRLKVYVNVLVFGHTMSKVEEVVNNALKSSGGCAYRALISDFHSGIGRGINL</sequence>